<name>A0A644YPW0_9ZZZZ</name>
<dbReference type="EMBL" id="VSSQ01005803">
    <property type="protein sequence ID" value="MPM30500.1"/>
    <property type="molecule type" value="Genomic_DNA"/>
</dbReference>
<sequence length="518" mass="59014">MLFVISCNRDDHISLTKEEIQEIETYNPQLLIENFAAALAKVFSENKEIRELVKDEALKMIDDDYDVLYILVKDVKLRDNSTLESNLSKYLPREKLSQLIQEIPTLTIFVPELIDDVFSAVKWDTDLDIPKVAFIDKENNVHYIDSFGDKKTFAHNEIPLFPIVVLKKSERIVLKSSKLRSSIQDNVTVIRANNGLEFVFDDEIYDNIKPKQILTRLGANTDIPSNMNKMFDAKRFKDQVNIWQRDYIYYDINSVTGRGSFNENFGEHIYSFQLLGDPNGAYNGISDQTGDPRYNSSFVTGPRGSTPIWTDGEFEFWVNVKLASKTAVGDGIRKKFKAKGEQLFDLDIYYPPRGSGTAFVRGVSKTKKFFLPQPMYLFSWDLEKFSETVKITIEEQDDPETITNSEKTTSTFATNFEFNASIGEKEKVGAKFGATSTESKEVFYSVVTTKNADPLGDVYIAFGHDVIISEQLVDNNLITPTGETQRPPTHYPNYQPAFNPSYISGDSYKIEVATLQLY</sequence>
<accession>A0A644YPW0</accession>
<protein>
    <submittedName>
        <fullName evidence="1">Uncharacterized protein</fullName>
    </submittedName>
</protein>
<gene>
    <name evidence="1" type="ORF">SDC9_77050</name>
</gene>
<comment type="caution">
    <text evidence="1">The sequence shown here is derived from an EMBL/GenBank/DDBJ whole genome shotgun (WGS) entry which is preliminary data.</text>
</comment>
<organism evidence="1">
    <name type="scientific">bioreactor metagenome</name>
    <dbReference type="NCBI Taxonomy" id="1076179"/>
    <lineage>
        <taxon>unclassified sequences</taxon>
        <taxon>metagenomes</taxon>
        <taxon>ecological metagenomes</taxon>
    </lineage>
</organism>
<dbReference type="AlphaFoldDB" id="A0A644YPW0"/>
<evidence type="ECO:0000313" key="1">
    <source>
        <dbReference type="EMBL" id="MPM30500.1"/>
    </source>
</evidence>
<reference evidence="1" key="1">
    <citation type="submission" date="2019-08" db="EMBL/GenBank/DDBJ databases">
        <authorList>
            <person name="Kucharzyk K."/>
            <person name="Murdoch R.W."/>
            <person name="Higgins S."/>
            <person name="Loffler F."/>
        </authorList>
    </citation>
    <scope>NUCLEOTIDE SEQUENCE</scope>
</reference>
<proteinExistence type="predicted"/>